<accession>A0A2K3DP09</accession>
<feature type="compositionally biased region" description="Low complexity" evidence="1">
    <location>
        <begin position="199"/>
        <end position="217"/>
    </location>
</feature>
<dbReference type="EMBL" id="CM008967">
    <property type="protein sequence ID" value="PNW82275.1"/>
    <property type="molecule type" value="Genomic_DNA"/>
</dbReference>
<evidence type="ECO:0000313" key="2">
    <source>
        <dbReference type="EMBL" id="PNW82275.1"/>
    </source>
</evidence>
<evidence type="ECO:0000313" key="3">
    <source>
        <dbReference type="Proteomes" id="UP000006906"/>
    </source>
</evidence>
<dbReference type="Pfam" id="PF17653">
    <property type="entry name" value="DUF5522"/>
    <property type="match status" value="1"/>
</dbReference>
<dbReference type="OrthoDB" id="548984at2759"/>
<dbReference type="Gramene" id="PNW82275">
    <property type="protein sequence ID" value="PNW82275"/>
    <property type="gene ID" value="CHLRE_06g278167v5"/>
</dbReference>
<gene>
    <name evidence="2" type="ORF">CHLRE_06g278167v5</name>
</gene>
<keyword evidence="3" id="KW-1185">Reference proteome</keyword>
<evidence type="ECO:0000256" key="1">
    <source>
        <dbReference type="SAM" id="MobiDB-lite"/>
    </source>
</evidence>
<dbReference type="KEGG" id="cre:CHLRE_06g278167v5"/>
<dbReference type="PANTHER" id="PTHR21037">
    <property type="entry name" value="39S RIBOSOMAL PROTEIN L14, MITOCHONDRIAL"/>
    <property type="match status" value="1"/>
</dbReference>
<organism evidence="2 3">
    <name type="scientific">Chlamydomonas reinhardtii</name>
    <name type="common">Chlamydomonas smithii</name>
    <dbReference type="NCBI Taxonomy" id="3055"/>
    <lineage>
        <taxon>Eukaryota</taxon>
        <taxon>Viridiplantae</taxon>
        <taxon>Chlorophyta</taxon>
        <taxon>core chlorophytes</taxon>
        <taxon>Chlorophyceae</taxon>
        <taxon>CS clade</taxon>
        <taxon>Chlamydomonadales</taxon>
        <taxon>Chlamydomonadaceae</taxon>
        <taxon>Chlamydomonas</taxon>
    </lineage>
</organism>
<dbReference type="PANTHER" id="PTHR21037:SF2">
    <property type="entry name" value="SIMILAR TO NOVEL PROTEIN"/>
    <property type="match status" value="1"/>
</dbReference>
<dbReference type="Proteomes" id="UP000006906">
    <property type="component" value="Chromosome 6"/>
</dbReference>
<sequence>MATFGAAQAAAASPAILKSSDQVTRFSPWITARLELEGWRGANERCASRGSPDASSWWSPAATAAGAGPCCEAREQPPQPHAHAQTPHQQQQPVDAAAACPWLPACSRWSVTAPGHLSTDIEDLHEAACGGGGSGTYDDPQTGFMVFTAAALSKRKSCCANRCRHCPFGHYKVQGPRPRVNRLTQPALLQPSPGTRRVAASGAGAAAPSGGAGAESGPEAGVTLVVYEGDAASEALARMMAGAVAAAPSASPAAARGVGCLPQPSAPFVAGQRLALLAAFDVDTGRLWGPAGDPSTAAAAAALRAGSGADSDADGGSGSGGDVGAAMDASLRDNLDLVAVPLQVSGRSWQRDPAVAGEALTHVLTTAARLMQVDRVERVVVSRPEDGTPALFAPGTRGCVAGGWEALVQRANSQLQQQQR</sequence>
<dbReference type="InterPro" id="IPR040807">
    <property type="entry name" value="DUF5522"/>
</dbReference>
<dbReference type="InParanoid" id="A0A2K3DP09"/>
<dbReference type="AlphaFoldDB" id="A0A2K3DP09"/>
<dbReference type="ExpressionAtlas" id="A0A2K3DP09">
    <property type="expression patterns" value="baseline and differential"/>
</dbReference>
<feature type="region of interest" description="Disordered" evidence="1">
    <location>
        <begin position="68"/>
        <end position="92"/>
    </location>
</feature>
<protein>
    <submittedName>
        <fullName evidence="2">Uncharacterized protein</fullName>
    </submittedName>
</protein>
<feature type="compositionally biased region" description="Low complexity" evidence="1">
    <location>
        <begin position="81"/>
        <end position="92"/>
    </location>
</feature>
<dbReference type="GeneID" id="5723570"/>
<reference evidence="2 3" key="1">
    <citation type="journal article" date="2007" name="Science">
        <title>The Chlamydomonas genome reveals the evolution of key animal and plant functions.</title>
        <authorList>
            <person name="Merchant S.S."/>
            <person name="Prochnik S.E."/>
            <person name="Vallon O."/>
            <person name="Harris E.H."/>
            <person name="Karpowicz S.J."/>
            <person name="Witman G.B."/>
            <person name="Terry A."/>
            <person name="Salamov A."/>
            <person name="Fritz-Laylin L.K."/>
            <person name="Marechal-Drouard L."/>
            <person name="Marshall W.F."/>
            <person name="Qu L.H."/>
            <person name="Nelson D.R."/>
            <person name="Sanderfoot A.A."/>
            <person name="Spalding M.H."/>
            <person name="Kapitonov V.V."/>
            <person name="Ren Q."/>
            <person name="Ferris P."/>
            <person name="Lindquist E."/>
            <person name="Shapiro H."/>
            <person name="Lucas S.M."/>
            <person name="Grimwood J."/>
            <person name="Schmutz J."/>
            <person name="Cardol P."/>
            <person name="Cerutti H."/>
            <person name="Chanfreau G."/>
            <person name="Chen C.L."/>
            <person name="Cognat V."/>
            <person name="Croft M.T."/>
            <person name="Dent R."/>
            <person name="Dutcher S."/>
            <person name="Fernandez E."/>
            <person name="Fukuzawa H."/>
            <person name="Gonzalez-Ballester D."/>
            <person name="Gonzalez-Halphen D."/>
            <person name="Hallmann A."/>
            <person name="Hanikenne M."/>
            <person name="Hippler M."/>
            <person name="Inwood W."/>
            <person name="Jabbari K."/>
            <person name="Kalanon M."/>
            <person name="Kuras R."/>
            <person name="Lefebvre P.A."/>
            <person name="Lemaire S.D."/>
            <person name="Lobanov A.V."/>
            <person name="Lohr M."/>
            <person name="Manuell A."/>
            <person name="Meier I."/>
            <person name="Mets L."/>
            <person name="Mittag M."/>
            <person name="Mittelmeier T."/>
            <person name="Moroney J.V."/>
            <person name="Moseley J."/>
            <person name="Napoli C."/>
            <person name="Nedelcu A.M."/>
            <person name="Niyogi K."/>
            <person name="Novoselov S.V."/>
            <person name="Paulsen I.T."/>
            <person name="Pazour G."/>
            <person name="Purton S."/>
            <person name="Ral J.P."/>
            <person name="Riano-Pachon D.M."/>
            <person name="Riekhof W."/>
            <person name="Rymarquis L."/>
            <person name="Schroda M."/>
            <person name="Stern D."/>
            <person name="Umen J."/>
            <person name="Willows R."/>
            <person name="Wilson N."/>
            <person name="Zimmer S.L."/>
            <person name="Allmer J."/>
            <person name="Balk J."/>
            <person name="Bisova K."/>
            <person name="Chen C.J."/>
            <person name="Elias M."/>
            <person name="Gendler K."/>
            <person name="Hauser C."/>
            <person name="Lamb M.R."/>
            <person name="Ledford H."/>
            <person name="Long J.C."/>
            <person name="Minagawa J."/>
            <person name="Page M.D."/>
            <person name="Pan J."/>
            <person name="Pootakham W."/>
            <person name="Roje S."/>
            <person name="Rose A."/>
            <person name="Stahlberg E."/>
            <person name="Terauchi A.M."/>
            <person name="Yang P."/>
            <person name="Ball S."/>
            <person name="Bowler C."/>
            <person name="Dieckmann C.L."/>
            <person name="Gladyshev V.N."/>
            <person name="Green P."/>
            <person name="Jorgensen R."/>
            <person name="Mayfield S."/>
            <person name="Mueller-Roeber B."/>
            <person name="Rajamani S."/>
            <person name="Sayre R.T."/>
            <person name="Brokstein P."/>
            <person name="Dubchak I."/>
            <person name="Goodstein D."/>
            <person name="Hornick L."/>
            <person name="Huang Y.W."/>
            <person name="Jhaveri J."/>
            <person name="Luo Y."/>
            <person name="Martinez D."/>
            <person name="Ngau W.C."/>
            <person name="Otillar B."/>
            <person name="Poliakov A."/>
            <person name="Porter A."/>
            <person name="Szajkowski L."/>
            <person name="Werner G."/>
            <person name="Zhou K."/>
            <person name="Grigoriev I.V."/>
            <person name="Rokhsar D.S."/>
            <person name="Grossman A.R."/>
        </authorList>
    </citation>
    <scope>NUCLEOTIDE SEQUENCE [LARGE SCALE GENOMIC DNA]</scope>
    <source>
        <strain evidence="3">CC-503</strain>
    </source>
</reference>
<name>A0A2K3DP09_CHLRE</name>
<dbReference type="RefSeq" id="XP_042923813.1">
    <property type="nucleotide sequence ID" value="XM_043063108.1"/>
</dbReference>
<feature type="region of interest" description="Disordered" evidence="1">
    <location>
        <begin position="187"/>
        <end position="217"/>
    </location>
</feature>
<proteinExistence type="predicted"/>